<dbReference type="PANTHER" id="PTHR30283">
    <property type="entry name" value="PEROXIDE STRESS RESPONSE PROTEIN YAAA"/>
    <property type="match status" value="1"/>
</dbReference>
<keyword evidence="2" id="KW-1185">Reference proteome</keyword>
<dbReference type="AlphaFoldDB" id="A0A4R8WW12"/>
<dbReference type="RefSeq" id="WP_134567481.1">
    <property type="nucleotide sequence ID" value="NZ_SOFP01000047.1"/>
</dbReference>
<dbReference type="PANTHER" id="PTHR30283:SF4">
    <property type="entry name" value="PEROXIDE STRESS RESISTANCE PROTEIN YAAA"/>
    <property type="match status" value="1"/>
</dbReference>
<reference evidence="1 2" key="1">
    <citation type="submission" date="2019-03" db="EMBL/GenBank/DDBJ databases">
        <title>Genomics of glacier-inhabiting Cryobacterium strains.</title>
        <authorList>
            <person name="Liu Q."/>
            <person name="Xin Y.-H."/>
        </authorList>
    </citation>
    <scope>NUCLEOTIDE SEQUENCE [LARGE SCALE GENOMIC DNA]</scope>
    <source>
        <strain evidence="1 2">MDT1-3</strain>
    </source>
</reference>
<organism evidence="1 2">
    <name type="scientific">Cryobacterium algoritolerans</name>
    <dbReference type="NCBI Taxonomy" id="1259184"/>
    <lineage>
        <taxon>Bacteria</taxon>
        <taxon>Bacillati</taxon>
        <taxon>Actinomycetota</taxon>
        <taxon>Actinomycetes</taxon>
        <taxon>Micrococcales</taxon>
        <taxon>Microbacteriaceae</taxon>
        <taxon>Cryobacterium</taxon>
    </lineage>
</organism>
<dbReference type="Pfam" id="PF03883">
    <property type="entry name" value="H2O2_YaaD"/>
    <property type="match status" value="1"/>
</dbReference>
<dbReference type="Proteomes" id="UP000298412">
    <property type="component" value="Unassembled WGS sequence"/>
</dbReference>
<dbReference type="GO" id="GO:0033194">
    <property type="term" value="P:response to hydroperoxide"/>
    <property type="evidence" value="ECO:0007669"/>
    <property type="project" value="TreeGrafter"/>
</dbReference>
<proteinExistence type="predicted"/>
<comment type="caution">
    <text evidence="1">The sequence shown here is derived from an EMBL/GenBank/DDBJ whole genome shotgun (WGS) entry which is preliminary data.</text>
</comment>
<protein>
    <submittedName>
        <fullName evidence="1">Peroxide stress protein YaaA</fullName>
    </submittedName>
</protein>
<dbReference type="EMBL" id="SOFP01000047">
    <property type="protein sequence ID" value="TFC14673.1"/>
    <property type="molecule type" value="Genomic_DNA"/>
</dbReference>
<evidence type="ECO:0000313" key="2">
    <source>
        <dbReference type="Proteomes" id="UP000298412"/>
    </source>
</evidence>
<sequence>MIVLLPPSETKRPGGTGAPLDLRTLTYPSLHSSRRVLVRSLVGLAKHPDAMMSALKLGRTQAAEVGRNLALASSATMPALDRYTGVLYDALDAETLTSAARAWSGEHVRVHSALFGPIGALDLIPAYRLSHDSRLPEITLKKHWSGPVSTALSAADGLLLDLRSAGYAALGPAPVRPDSLYLRVVTRASDGHTRALNHFNKTAKGAFSRALIEHAESFENVTTLLDWAESAGFTLRPGAAGQLDLVVDQLVGAAKA</sequence>
<gene>
    <name evidence="1" type="ORF">E3O19_10810</name>
</gene>
<dbReference type="GO" id="GO:0005829">
    <property type="term" value="C:cytosol"/>
    <property type="evidence" value="ECO:0007669"/>
    <property type="project" value="TreeGrafter"/>
</dbReference>
<dbReference type="OrthoDB" id="3210767at2"/>
<dbReference type="InterPro" id="IPR005583">
    <property type="entry name" value="YaaA"/>
</dbReference>
<accession>A0A4R8WW12</accession>
<name>A0A4R8WW12_9MICO</name>
<evidence type="ECO:0000313" key="1">
    <source>
        <dbReference type="EMBL" id="TFC14673.1"/>
    </source>
</evidence>